<dbReference type="SMART" id="SM00336">
    <property type="entry name" value="BBOX"/>
    <property type="match status" value="1"/>
</dbReference>
<comment type="caution">
    <text evidence="9">The sequence shown here is derived from an EMBL/GenBank/DDBJ whole genome shotgun (WGS) entry which is preliminary data.</text>
</comment>
<feature type="domain" description="RING-type" evidence="6">
    <location>
        <begin position="495"/>
        <end position="536"/>
    </location>
</feature>
<dbReference type="SMART" id="SM00589">
    <property type="entry name" value="PRY"/>
    <property type="match status" value="2"/>
</dbReference>
<dbReference type="Gene3D" id="2.60.120.920">
    <property type="match status" value="2"/>
</dbReference>
<dbReference type="Pfam" id="PF13445">
    <property type="entry name" value="zf-RING_UBOX"/>
    <property type="match status" value="1"/>
</dbReference>
<evidence type="ECO:0000259" key="7">
    <source>
        <dbReference type="PROSITE" id="PS50119"/>
    </source>
</evidence>
<evidence type="ECO:0000256" key="5">
    <source>
        <dbReference type="SAM" id="Coils"/>
    </source>
</evidence>
<feature type="domain" description="B30.2/SPRY" evidence="8">
    <location>
        <begin position="280"/>
        <end position="494"/>
    </location>
</feature>
<evidence type="ECO:0000256" key="3">
    <source>
        <dbReference type="ARBA" id="ARBA00022833"/>
    </source>
</evidence>
<feature type="coiled-coil region" evidence="5">
    <location>
        <begin position="197"/>
        <end position="232"/>
    </location>
</feature>
<evidence type="ECO:0000313" key="10">
    <source>
        <dbReference type="Proteomes" id="UP000437017"/>
    </source>
</evidence>
<protein>
    <recommendedName>
        <fullName evidence="11">RING-type E3 ubiquitin transferase</fullName>
    </recommendedName>
</protein>
<name>A0A643C3U4_BALPH</name>
<dbReference type="GO" id="GO:0008270">
    <property type="term" value="F:zinc ion binding"/>
    <property type="evidence" value="ECO:0007669"/>
    <property type="project" value="UniProtKB-KW"/>
</dbReference>
<dbReference type="CDD" id="cd19760">
    <property type="entry name" value="Bbox2_TRIM4-like"/>
    <property type="match status" value="1"/>
</dbReference>
<dbReference type="InterPro" id="IPR001841">
    <property type="entry name" value="Znf_RING"/>
</dbReference>
<organism evidence="9 10">
    <name type="scientific">Balaenoptera physalus</name>
    <name type="common">Fin whale</name>
    <name type="synonym">Balaena physalus</name>
    <dbReference type="NCBI Taxonomy" id="9770"/>
    <lineage>
        <taxon>Eukaryota</taxon>
        <taxon>Metazoa</taxon>
        <taxon>Chordata</taxon>
        <taxon>Craniata</taxon>
        <taxon>Vertebrata</taxon>
        <taxon>Euteleostomi</taxon>
        <taxon>Mammalia</taxon>
        <taxon>Eutheria</taxon>
        <taxon>Laurasiatheria</taxon>
        <taxon>Artiodactyla</taxon>
        <taxon>Whippomorpha</taxon>
        <taxon>Cetacea</taxon>
        <taxon>Mysticeti</taxon>
        <taxon>Balaenopteridae</taxon>
        <taxon>Balaenoptera</taxon>
    </lineage>
</organism>
<keyword evidence="1" id="KW-0479">Metal-binding</keyword>
<evidence type="ECO:0000259" key="6">
    <source>
        <dbReference type="PROSITE" id="PS50089"/>
    </source>
</evidence>
<dbReference type="SUPFAM" id="SSF57850">
    <property type="entry name" value="RING/U-box"/>
    <property type="match status" value="2"/>
</dbReference>
<evidence type="ECO:0000259" key="8">
    <source>
        <dbReference type="PROSITE" id="PS50188"/>
    </source>
</evidence>
<dbReference type="InterPro" id="IPR003879">
    <property type="entry name" value="Butyrophylin_SPRY"/>
</dbReference>
<dbReference type="SUPFAM" id="SSF57845">
    <property type="entry name" value="B-box zinc-binding domain"/>
    <property type="match status" value="1"/>
</dbReference>
<accession>A0A643C3U4</accession>
<dbReference type="PRINTS" id="PR01407">
    <property type="entry name" value="BUTYPHLNCDUF"/>
</dbReference>
<dbReference type="PROSITE" id="PS50188">
    <property type="entry name" value="B302_SPRY"/>
    <property type="match status" value="2"/>
</dbReference>
<keyword evidence="10" id="KW-1185">Reference proteome</keyword>
<feature type="domain" description="B box-type" evidence="7">
    <location>
        <begin position="130"/>
        <end position="171"/>
    </location>
</feature>
<gene>
    <name evidence="9" type="ORF">E2I00_006383</name>
</gene>
<dbReference type="InterPro" id="IPR050143">
    <property type="entry name" value="TRIM/RBCC"/>
</dbReference>
<evidence type="ECO:0000256" key="1">
    <source>
        <dbReference type="ARBA" id="ARBA00022723"/>
    </source>
</evidence>
<dbReference type="InterPro" id="IPR043136">
    <property type="entry name" value="B30.2/SPRY_sf"/>
</dbReference>
<dbReference type="PROSITE" id="PS50119">
    <property type="entry name" value="ZF_BBOX"/>
    <property type="match status" value="1"/>
</dbReference>
<dbReference type="InterPro" id="IPR006574">
    <property type="entry name" value="PRY"/>
</dbReference>
<dbReference type="Pfam" id="PF15227">
    <property type="entry name" value="zf-C3HC4_4"/>
    <property type="match status" value="1"/>
</dbReference>
<dbReference type="Pfam" id="PF00622">
    <property type="entry name" value="SPRY"/>
    <property type="match status" value="3"/>
</dbReference>
<proteinExistence type="predicted"/>
<dbReference type="SMART" id="SM00184">
    <property type="entry name" value="RING"/>
    <property type="match status" value="2"/>
</dbReference>
<dbReference type="SUPFAM" id="SSF49899">
    <property type="entry name" value="Concanavalin A-like lectins/glucanases"/>
    <property type="match status" value="2"/>
</dbReference>
<dbReference type="PROSITE" id="PS50089">
    <property type="entry name" value="ZF_RING_2"/>
    <property type="match status" value="2"/>
</dbReference>
<evidence type="ECO:0000256" key="2">
    <source>
        <dbReference type="ARBA" id="ARBA00022771"/>
    </source>
</evidence>
<keyword evidence="5" id="KW-0175">Coiled coil</keyword>
<dbReference type="InterPro" id="IPR027370">
    <property type="entry name" value="Znf-RING_euk"/>
</dbReference>
<feature type="domain" description="RING-type" evidence="6">
    <location>
        <begin position="52"/>
        <end position="102"/>
    </location>
</feature>
<sequence>KSGYPNNPVFRLHLQKDAERVLWRAQTELQTEDVAGHSVPSPGAMDAEEATCSIGLNYFTDPVMTTCGHNFCRECIRLTWEKAKGQKRRRKCKGSFPCPECRKLSPQRNLRPNRLLTKVAEMARQHPSLQSRDLCQVHQELLKLFCEDDQSPICVICRESQEHRPHRVVPIEEVVREYKEKVKERSERIVVEFEKMGLLLMEEKQRLLQALKEEEEETVAKLQKSMASLDQQSHSLKMLLLQLEDRNERTPLQMLQDVKDLLGRKNSLSVQYPEATPTMLTTVCRVPGQIEVLKSFQENVVPNPSTAYPYLLLYESHQRRYLSIPMDGTPRGKDRFLAYPCAVGQETFSSGRHYWEVGMNLTGDALWALGVCRDNVSRRGRVPKCPENGFWVVQLCKGKSHMGIFLDFEAGEVSFYNVNHGSHLHTYYQPAFSGPLQPFFCLGAPKSGQMVISTVTLWVNGRPPPDPADHTALLRYTGAMAAPDLSTNLQEEATCAICLDYFTDPVMTDCGHNFCRECIRRCWGQPEGPYACPECRELPGLAGGKLEKSLEHLRKQMEDALLFQAQAEETCSLWQAGGQAPSKMVETQRQNVLTEFERLRRLLVEEEQRLLQRLEEEELEDIRDTLRRVQDVKLQPPEVVPMEMRTVCRVPGLVEALRRFRDCKGVWVWGRQLRGLTTVLSAGDMTLDSDTANPELVLSEDRRSNANRKEKGELFAGNGFWILVFLGSYYNSSERAFAPLRDPPRRVGIFLDYEAGHLSFYSANDGSLLYTFPETPFSGTLRALFSPLSSSPTPMTICRPKGGPGDMLAPQ</sequence>
<dbReference type="SMART" id="SM00449">
    <property type="entry name" value="SPRY"/>
    <property type="match status" value="2"/>
</dbReference>
<dbReference type="CDD" id="cd16595">
    <property type="entry name" value="RING-HC_TRIM17_C-IV"/>
    <property type="match status" value="1"/>
</dbReference>
<dbReference type="Gene3D" id="3.30.40.10">
    <property type="entry name" value="Zinc/RING finger domain, C3HC4 (zinc finger)"/>
    <property type="match status" value="2"/>
</dbReference>
<dbReference type="InterPro" id="IPR001870">
    <property type="entry name" value="B30.2/SPRY"/>
</dbReference>
<dbReference type="EMBL" id="SGJD01002646">
    <property type="protein sequence ID" value="KAB0394936.1"/>
    <property type="molecule type" value="Genomic_DNA"/>
</dbReference>
<evidence type="ECO:0000313" key="9">
    <source>
        <dbReference type="EMBL" id="KAB0394936.1"/>
    </source>
</evidence>
<feature type="non-terminal residue" evidence="9">
    <location>
        <position position="1"/>
    </location>
</feature>
<keyword evidence="3" id="KW-0862">Zinc</keyword>
<dbReference type="CDD" id="cd15812">
    <property type="entry name" value="SPRY_PRY_TRIM17"/>
    <property type="match status" value="1"/>
</dbReference>
<reference evidence="9 10" key="1">
    <citation type="journal article" date="2019" name="PLoS ONE">
        <title>Genomic analyses reveal an absence of contemporary introgressive admixture between fin whales and blue whales, despite known hybrids.</title>
        <authorList>
            <person name="Westbury M.V."/>
            <person name="Petersen B."/>
            <person name="Lorenzen E.D."/>
        </authorList>
    </citation>
    <scope>NUCLEOTIDE SEQUENCE [LARGE SCALE GENOMIC DNA]</scope>
    <source>
        <strain evidence="9">FinWhale-01</strain>
    </source>
</reference>
<evidence type="ECO:0008006" key="11">
    <source>
        <dbReference type="Google" id="ProtNLM"/>
    </source>
</evidence>
<dbReference type="PROSITE" id="PS00518">
    <property type="entry name" value="ZF_RING_1"/>
    <property type="match status" value="2"/>
</dbReference>
<dbReference type="Gene3D" id="3.30.160.60">
    <property type="entry name" value="Classic Zinc Finger"/>
    <property type="match status" value="1"/>
</dbReference>
<dbReference type="InterPro" id="IPR013320">
    <property type="entry name" value="ConA-like_dom_sf"/>
</dbReference>
<evidence type="ECO:0000256" key="4">
    <source>
        <dbReference type="PROSITE-ProRule" id="PRU00024"/>
    </source>
</evidence>
<feature type="coiled-coil region" evidence="5">
    <location>
        <begin position="589"/>
        <end position="624"/>
    </location>
</feature>
<keyword evidence="2 4" id="KW-0863">Zinc-finger</keyword>
<feature type="domain" description="B30.2/SPRY" evidence="8">
    <location>
        <begin position="589"/>
        <end position="804"/>
    </location>
</feature>
<dbReference type="InterPro" id="IPR000315">
    <property type="entry name" value="Znf_B-box"/>
</dbReference>
<dbReference type="Proteomes" id="UP000437017">
    <property type="component" value="Unassembled WGS sequence"/>
</dbReference>
<dbReference type="InterPro" id="IPR013083">
    <property type="entry name" value="Znf_RING/FYVE/PHD"/>
</dbReference>
<dbReference type="InterPro" id="IPR003877">
    <property type="entry name" value="SPRY_dom"/>
</dbReference>
<dbReference type="Pfam" id="PF00643">
    <property type="entry name" value="zf-B_box"/>
    <property type="match status" value="1"/>
</dbReference>
<dbReference type="InterPro" id="IPR017907">
    <property type="entry name" value="Znf_RING_CS"/>
</dbReference>
<dbReference type="PANTHER" id="PTHR24103">
    <property type="entry name" value="E3 UBIQUITIN-PROTEIN LIGASE TRIM"/>
    <property type="match status" value="1"/>
</dbReference>
<dbReference type="OrthoDB" id="654191at2759"/>
<dbReference type="InterPro" id="IPR035687">
    <property type="entry name" value="TRIM17_PRY/SPRY"/>
</dbReference>
<dbReference type="AlphaFoldDB" id="A0A643C3U4"/>
<dbReference type="CDD" id="cd16594">
    <property type="entry name" value="RING-HC_TRIM7-like_C-IV"/>
    <property type="match status" value="1"/>
</dbReference>